<accession>A0AAV6PDX9</accession>
<sequence>MDPADSDALRQTLSTQLSHLSVTQHPSIPPAALPPVAIATGPPPNRQPHIVDPEPYSREPLKLQEREIAVPSVQHHLRRCRKVWKNARSVLIRSAENNRCLAD</sequence>
<dbReference type="AlphaFoldDB" id="A0AAV6PDX9"/>
<evidence type="ECO:0000313" key="3">
    <source>
        <dbReference type="Proteomes" id="UP000693946"/>
    </source>
</evidence>
<keyword evidence="3" id="KW-1185">Reference proteome</keyword>
<name>A0AAV6PDX9_SOLSE</name>
<dbReference type="Proteomes" id="UP000693946">
    <property type="component" value="Unassembled WGS sequence"/>
</dbReference>
<organism evidence="2 3">
    <name type="scientific">Solea senegalensis</name>
    <name type="common">Senegalese sole</name>
    <dbReference type="NCBI Taxonomy" id="28829"/>
    <lineage>
        <taxon>Eukaryota</taxon>
        <taxon>Metazoa</taxon>
        <taxon>Chordata</taxon>
        <taxon>Craniata</taxon>
        <taxon>Vertebrata</taxon>
        <taxon>Euteleostomi</taxon>
        <taxon>Actinopterygii</taxon>
        <taxon>Neopterygii</taxon>
        <taxon>Teleostei</taxon>
        <taxon>Neoteleostei</taxon>
        <taxon>Acanthomorphata</taxon>
        <taxon>Carangaria</taxon>
        <taxon>Pleuronectiformes</taxon>
        <taxon>Pleuronectoidei</taxon>
        <taxon>Soleidae</taxon>
        <taxon>Solea</taxon>
    </lineage>
</organism>
<proteinExistence type="predicted"/>
<gene>
    <name evidence="2" type="ORF">JOB18_015625</name>
</gene>
<reference evidence="2 3" key="1">
    <citation type="journal article" date="2021" name="Sci. Rep.">
        <title>Chromosome anchoring in Senegalese sole (Solea senegalensis) reveals sex-associated markers and genome rearrangements in flatfish.</title>
        <authorList>
            <person name="Guerrero-Cozar I."/>
            <person name="Gomez-Garrido J."/>
            <person name="Berbel C."/>
            <person name="Martinez-Blanch J.F."/>
            <person name="Alioto T."/>
            <person name="Claros M.G."/>
            <person name="Gagnaire P.A."/>
            <person name="Manchado M."/>
        </authorList>
    </citation>
    <scope>NUCLEOTIDE SEQUENCE [LARGE SCALE GENOMIC DNA]</scope>
    <source>
        <strain evidence="2">Sse05_10M</strain>
    </source>
</reference>
<comment type="caution">
    <text evidence="2">The sequence shown here is derived from an EMBL/GenBank/DDBJ whole genome shotgun (WGS) entry which is preliminary data.</text>
</comment>
<evidence type="ECO:0000313" key="2">
    <source>
        <dbReference type="EMBL" id="KAG7459244.1"/>
    </source>
</evidence>
<feature type="region of interest" description="Disordered" evidence="1">
    <location>
        <begin position="21"/>
        <end position="55"/>
    </location>
</feature>
<evidence type="ECO:0000256" key="1">
    <source>
        <dbReference type="SAM" id="MobiDB-lite"/>
    </source>
</evidence>
<dbReference type="EMBL" id="JAGKHQ010001215">
    <property type="protein sequence ID" value="KAG7459244.1"/>
    <property type="molecule type" value="Genomic_DNA"/>
</dbReference>
<protein>
    <submittedName>
        <fullName evidence="2">Uncharacterized protein</fullName>
    </submittedName>
</protein>